<dbReference type="InterPro" id="IPR001031">
    <property type="entry name" value="Thioesterase"/>
</dbReference>
<dbReference type="PANTHER" id="PTHR11487">
    <property type="entry name" value="THIOESTERASE"/>
    <property type="match status" value="1"/>
</dbReference>
<dbReference type="GO" id="GO:0008610">
    <property type="term" value="P:lipid biosynthetic process"/>
    <property type="evidence" value="ECO:0007669"/>
    <property type="project" value="TreeGrafter"/>
</dbReference>
<dbReference type="RefSeq" id="WP_164313857.1">
    <property type="nucleotide sequence ID" value="NZ_JAAGLU010000008.1"/>
</dbReference>
<name>A0A6B3BPZ3_9ACTN</name>
<protein>
    <submittedName>
        <fullName evidence="4">Alpha/beta fold hydrolase</fullName>
    </submittedName>
</protein>
<dbReference type="SUPFAM" id="SSF53474">
    <property type="entry name" value="alpha/beta-Hydrolases"/>
    <property type="match status" value="1"/>
</dbReference>
<dbReference type="AlphaFoldDB" id="A0A6B3BPZ3"/>
<dbReference type="GO" id="GO:0016787">
    <property type="term" value="F:hydrolase activity"/>
    <property type="evidence" value="ECO:0007669"/>
    <property type="project" value="UniProtKB-KW"/>
</dbReference>
<comment type="similarity">
    <text evidence="1">Belongs to the thioesterase family.</text>
</comment>
<reference evidence="4" key="1">
    <citation type="submission" date="2020-01" db="EMBL/GenBank/DDBJ databases">
        <title>Insect and environment-associated Actinomycetes.</title>
        <authorList>
            <person name="Currrie C."/>
            <person name="Chevrette M."/>
            <person name="Carlson C."/>
            <person name="Stubbendieck R."/>
            <person name="Wendt-Pienkowski E."/>
        </authorList>
    </citation>
    <scope>NUCLEOTIDE SEQUENCE</scope>
    <source>
        <strain evidence="4">SID12501</strain>
    </source>
</reference>
<dbReference type="Gene3D" id="3.40.50.1820">
    <property type="entry name" value="alpha/beta hydrolase"/>
    <property type="match status" value="1"/>
</dbReference>
<accession>A0A6B3BPZ3</accession>
<feature type="region of interest" description="Disordered" evidence="2">
    <location>
        <begin position="241"/>
        <end position="272"/>
    </location>
</feature>
<comment type="caution">
    <text evidence="4">The sequence shown here is derived from an EMBL/GenBank/DDBJ whole genome shotgun (WGS) entry which is preliminary data.</text>
</comment>
<evidence type="ECO:0000259" key="3">
    <source>
        <dbReference type="Pfam" id="PF00975"/>
    </source>
</evidence>
<evidence type="ECO:0000256" key="2">
    <source>
        <dbReference type="SAM" id="MobiDB-lite"/>
    </source>
</evidence>
<organism evidence="4">
    <name type="scientific">Streptomyces sp. SID12501</name>
    <dbReference type="NCBI Taxonomy" id="2706042"/>
    <lineage>
        <taxon>Bacteria</taxon>
        <taxon>Bacillati</taxon>
        <taxon>Actinomycetota</taxon>
        <taxon>Actinomycetes</taxon>
        <taxon>Kitasatosporales</taxon>
        <taxon>Streptomycetaceae</taxon>
        <taxon>Streptomyces</taxon>
    </lineage>
</organism>
<feature type="domain" description="Thioesterase" evidence="3">
    <location>
        <begin position="8"/>
        <end position="225"/>
    </location>
</feature>
<gene>
    <name evidence="4" type="ORF">G3I71_11320</name>
</gene>
<dbReference type="PANTHER" id="PTHR11487:SF0">
    <property type="entry name" value="S-ACYL FATTY ACID SYNTHASE THIOESTERASE, MEDIUM CHAIN"/>
    <property type="match status" value="1"/>
</dbReference>
<evidence type="ECO:0000313" key="4">
    <source>
        <dbReference type="EMBL" id="NEC86396.1"/>
    </source>
</evidence>
<dbReference type="Pfam" id="PF00975">
    <property type="entry name" value="Thioesterase"/>
    <property type="match status" value="1"/>
</dbReference>
<evidence type="ECO:0000256" key="1">
    <source>
        <dbReference type="ARBA" id="ARBA00007169"/>
    </source>
</evidence>
<dbReference type="InterPro" id="IPR029058">
    <property type="entry name" value="AB_hydrolase_fold"/>
</dbReference>
<dbReference type="InterPro" id="IPR012223">
    <property type="entry name" value="TEII"/>
</dbReference>
<dbReference type="EMBL" id="JAAGLU010000008">
    <property type="protein sequence ID" value="NEC86396.1"/>
    <property type="molecule type" value="Genomic_DNA"/>
</dbReference>
<keyword evidence="4" id="KW-0378">Hydrolase</keyword>
<feature type="compositionally biased region" description="Basic and acidic residues" evidence="2">
    <location>
        <begin position="244"/>
        <end position="257"/>
    </location>
</feature>
<proteinExistence type="inferred from homology"/>
<sequence>MTTDVIATLYCVPYAGGTGQAYARLNHRAKDTPRLAGLDLPGRGTRRGVPPAHTSAEAVAALAGQVRAELRTKPPSSRYGLFGHSFGALLAHLLAAELSAGHDVPPAVLVVSNCPPPHLIGHLDGSADVLLEVAARALRDTVRPGAGPGPGRVRDASVEFGRRDLALLRHGPKGEPPLLDIPVAGLCGTDDPLQPGRTMAAWARWTRSRFVLRAVPGGHFCFRDHPGPYLDALRSQLMTTTGAKADDAHDDRCEPARRGGHRPSPAARGHRH</sequence>